<keyword evidence="4" id="KW-1185">Reference proteome</keyword>
<feature type="transmembrane region" description="Helical" evidence="2">
    <location>
        <begin position="39"/>
        <end position="57"/>
    </location>
</feature>
<proteinExistence type="predicted"/>
<comment type="caution">
    <text evidence="3">The sequence shown here is derived from an EMBL/GenBank/DDBJ whole genome shotgun (WGS) entry which is preliminary data.</text>
</comment>
<feature type="region of interest" description="Disordered" evidence="1">
    <location>
        <begin position="236"/>
        <end position="257"/>
    </location>
</feature>
<dbReference type="Proteomes" id="UP001500325">
    <property type="component" value="Unassembled WGS sequence"/>
</dbReference>
<keyword evidence="2" id="KW-0472">Membrane</keyword>
<reference evidence="4" key="1">
    <citation type="journal article" date="2019" name="Int. J. Syst. Evol. Microbiol.">
        <title>The Global Catalogue of Microorganisms (GCM) 10K type strain sequencing project: providing services to taxonomists for standard genome sequencing and annotation.</title>
        <authorList>
            <consortium name="The Broad Institute Genomics Platform"/>
            <consortium name="The Broad Institute Genome Sequencing Center for Infectious Disease"/>
            <person name="Wu L."/>
            <person name="Ma J."/>
        </authorList>
    </citation>
    <scope>NUCLEOTIDE SEQUENCE [LARGE SCALE GENOMIC DNA]</scope>
    <source>
        <strain evidence="4">JCM 18055</strain>
    </source>
</reference>
<name>A0ABP8W7R1_9PSEU</name>
<evidence type="ECO:0000313" key="4">
    <source>
        <dbReference type="Proteomes" id="UP001500325"/>
    </source>
</evidence>
<sequence length="257" mass="25573">MTEHHEPDGPDPADTSGSAGSAESSGDEGGLLTRRGRRWLIVVCVLAVLAAVGYATAQSRSLSAGRGPAVAQGQVRLGPDPGEAVSDYLARLPATLPAPGERALALVQLEQEVTTAAAAGLTGSAPVAEVVFRMPLPRVQTALRFETLPAGAPVAAALDTARQRAGYAATADASRLTGRPAAVATAEAAAYAGPCACVVALVMEADRAGLDALAGAPGVRAVEAAPAGVTAPELALSPLLPDQTTAADPLPDDGPVP</sequence>
<accession>A0ABP8W7R1</accession>
<organism evidence="3 4">
    <name type="scientific">Pseudonocardia yuanmonensis</name>
    <dbReference type="NCBI Taxonomy" id="1095914"/>
    <lineage>
        <taxon>Bacteria</taxon>
        <taxon>Bacillati</taxon>
        <taxon>Actinomycetota</taxon>
        <taxon>Actinomycetes</taxon>
        <taxon>Pseudonocardiales</taxon>
        <taxon>Pseudonocardiaceae</taxon>
        <taxon>Pseudonocardia</taxon>
    </lineage>
</organism>
<dbReference type="EMBL" id="BAABIC010000004">
    <property type="protein sequence ID" value="GAA4681451.1"/>
    <property type="molecule type" value="Genomic_DNA"/>
</dbReference>
<evidence type="ECO:0000313" key="3">
    <source>
        <dbReference type="EMBL" id="GAA4681451.1"/>
    </source>
</evidence>
<keyword evidence="2" id="KW-1133">Transmembrane helix</keyword>
<evidence type="ECO:0000256" key="1">
    <source>
        <dbReference type="SAM" id="MobiDB-lite"/>
    </source>
</evidence>
<protein>
    <submittedName>
        <fullName evidence="3">Uncharacterized protein</fullName>
    </submittedName>
</protein>
<evidence type="ECO:0000256" key="2">
    <source>
        <dbReference type="SAM" id="Phobius"/>
    </source>
</evidence>
<keyword evidence="2" id="KW-0812">Transmembrane</keyword>
<gene>
    <name evidence="3" type="ORF">GCM10023215_13990</name>
</gene>
<feature type="region of interest" description="Disordered" evidence="1">
    <location>
        <begin position="1"/>
        <end position="30"/>
    </location>
</feature>
<dbReference type="RefSeq" id="WP_345379173.1">
    <property type="nucleotide sequence ID" value="NZ_BAABIC010000004.1"/>
</dbReference>